<dbReference type="AlphaFoldDB" id="A0AAN8T8S3"/>
<organism evidence="2 3">
    <name type="scientific">Solanum bulbocastanum</name>
    <name type="common">Wild potato</name>
    <dbReference type="NCBI Taxonomy" id="147425"/>
    <lineage>
        <taxon>Eukaryota</taxon>
        <taxon>Viridiplantae</taxon>
        <taxon>Streptophyta</taxon>
        <taxon>Embryophyta</taxon>
        <taxon>Tracheophyta</taxon>
        <taxon>Spermatophyta</taxon>
        <taxon>Magnoliopsida</taxon>
        <taxon>eudicotyledons</taxon>
        <taxon>Gunneridae</taxon>
        <taxon>Pentapetalae</taxon>
        <taxon>asterids</taxon>
        <taxon>lamiids</taxon>
        <taxon>Solanales</taxon>
        <taxon>Solanaceae</taxon>
        <taxon>Solanoideae</taxon>
        <taxon>Solaneae</taxon>
        <taxon>Solanum</taxon>
    </lineage>
</organism>
<dbReference type="Proteomes" id="UP001371456">
    <property type="component" value="Unassembled WGS sequence"/>
</dbReference>
<comment type="caution">
    <text evidence="2">The sequence shown here is derived from an EMBL/GenBank/DDBJ whole genome shotgun (WGS) entry which is preliminary data.</text>
</comment>
<sequence length="168" mass="18059">MGFSFWGKLTNVHLAMGKQARIPSLKAQMALENASKGINQRVLKENQQLKTTMEKGVNTCPDSNVTVTPCSSGAKGTLSATGTAVTIASSSTIVEAVVKEKKIDKKQDETTKTLSQWSGIVQATSGSGKNSSSYSGKKKWVDKVEEELDVPSSKRSIELEDITSEIAY</sequence>
<feature type="compositionally biased region" description="Low complexity" evidence="1">
    <location>
        <begin position="125"/>
        <end position="135"/>
    </location>
</feature>
<accession>A0AAN8T8S3</accession>
<feature type="region of interest" description="Disordered" evidence="1">
    <location>
        <begin position="121"/>
        <end position="140"/>
    </location>
</feature>
<evidence type="ECO:0000313" key="2">
    <source>
        <dbReference type="EMBL" id="KAK6779933.1"/>
    </source>
</evidence>
<keyword evidence="3" id="KW-1185">Reference proteome</keyword>
<gene>
    <name evidence="2" type="ORF">RDI58_022117</name>
</gene>
<evidence type="ECO:0000256" key="1">
    <source>
        <dbReference type="SAM" id="MobiDB-lite"/>
    </source>
</evidence>
<proteinExistence type="predicted"/>
<name>A0AAN8T8S3_SOLBU</name>
<reference evidence="2 3" key="1">
    <citation type="submission" date="2024-02" db="EMBL/GenBank/DDBJ databases">
        <title>de novo genome assembly of Solanum bulbocastanum strain 11H21.</title>
        <authorList>
            <person name="Hosaka A.J."/>
        </authorList>
    </citation>
    <scope>NUCLEOTIDE SEQUENCE [LARGE SCALE GENOMIC DNA]</scope>
    <source>
        <tissue evidence="2">Young leaves</tissue>
    </source>
</reference>
<protein>
    <submittedName>
        <fullName evidence="2">Uncharacterized protein</fullName>
    </submittedName>
</protein>
<dbReference type="EMBL" id="JBANQN010000009">
    <property type="protein sequence ID" value="KAK6779933.1"/>
    <property type="molecule type" value="Genomic_DNA"/>
</dbReference>
<evidence type="ECO:0000313" key="3">
    <source>
        <dbReference type="Proteomes" id="UP001371456"/>
    </source>
</evidence>